<dbReference type="SMART" id="SM00855">
    <property type="entry name" value="PGAM"/>
    <property type="match status" value="1"/>
</dbReference>
<gene>
    <name evidence="3" type="ORF">UT08_C0011G0070</name>
</gene>
<dbReference type="GO" id="GO:0016791">
    <property type="term" value="F:phosphatase activity"/>
    <property type="evidence" value="ECO:0007669"/>
    <property type="project" value="TreeGrafter"/>
</dbReference>
<dbReference type="SUPFAM" id="SSF53254">
    <property type="entry name" value="Phosphoglycerate mutase-like"/>
    <property type="match status" value="1"/>
</dbReference>
<dbReference type="InterPro" id="IPR050275">
    <property type="entry name" value="PGM_Phosphatase"/>
</dbReference>
<dbReference type="EMBL" id="LBVL01000011">
    <property type="protein sequence ID" value="KKQ85052.1"/>
    <property type="molecule type" value="Genomic_DNA"/>
</dbReference>
<dbReference type="Proteomes" id="UP000034081">
    <property type="component" value="Unassembled WGS sequence"/>
</dbReference>
<evidence type="ECO:0000313" key="4">
    <source>
        <dbReference type="Proteomes" id="UP000034081"/>
    </source>
</evidence>
<dbReference type="AlphaFoldDB" id="A0A0G0L240"/>
<dbReference type="InterPro" id="IPR029033">
    <property type="entry name" value="His_PPase_superfam"/>
</dbReference>
<sequence>MLIYLIRHGETTGDVEDRYGGDYDDHLTDKGKKQAEELSSKLANKGIEVIFASSFIRAQETALILQNKLKVKIKTVNDIRERNLYGILTGMVKSEARKKYPELVERLKNTQDTIEGAESWESFVKRIMDSLLEIANMKYKTVAIVTHGGPIRRVFGEFLEIRKEITEIKIADCAYAVLEYKDGKFNLKEKVGIEFVK</sequence>
<dbReference type="GO" id="GO:0005737">
    <property type="term" value="C:cytoplasm"/>
    <property type="evidence" value="ECO:0007669"/>
    <property type="project" value="TreeGrafter"/>
</dbReference>
<dbReference type="CDD" id="cd07067">
    <property type="entry name" value="HP_PGM_like"/>
    <property type="match status" value="1"/>
</dbReference>
<organism evidence="3 4">
    <name type="scientific">Candidatus Woesebacteria bacterium GW2011_GWB1_38_8</name>
    <dbReference type="NCBI Taxonomy" id="1618570"/>
    <lineage>
        <taxon>Bacteria</taxon>
        <taxon>Candidatus Woeseibacteriota</taxon>
    </lineage>
</organism>
<protein>
    <submittedName>
        <fullName evidence="3">Phosphoglycerate mutase</fullName>
    </submittedName>
</protein>
<feature type="binding site" evidence="2">
    <location>
        <position position="93"/>
    </location>
    <ligand>
        <name>substrate</name>
    </ligand>
</feature>
<evidence type="ECO:0000256" key="2">
    <source>
        <dbReference type="PIRSR" id="PIRSR613078-2"/>
    </source>
</evidence>
<dbReference type="PANTHER" id="PTHR48100:SF1">
    <property type="entry name" value="HISTIDINE PHOSPHATASE FAMILY PROTEIN-RELATED"/>
    <property type="match status" value="1"/>
</dbReference>
<dbReference type="Gene3D" id="3.40.50.1240">
    <property type="entry name" value="Phosphoglycerate mutase-like"/>
    <property type="match status" value="1"/>
</dbReference>
<feature type="binding site" evidence="2">
    <location>
        <position position="57"/>
    </location>
    <ligand>
        <name>substrate</name>
    </ligand>
</feature>
<evidence type="ECO:0000256" key="1">
    <source>
        <dbReference type="PIRSR" id="PIRSR613078-1"/>
    </source>
</evidence>
<proteinExistence type="predicted"/>
<accession>A0A0G0L240</accession>
<dbReference type="PANTHER" id="PTHR48100">
    <property type="entry name" value="BROAD-SPECIFICITY PHOSPHATASE YOR283W-RELATED"/>
    <property type="match status" value="1"/>
</dbReference>
<dbReference type="STRING" id="1618570.UT08_C0011G0070"/>
<feature type="binding site" evidence="2">
    <location>
        <begin position="81"/>
        <end position="85"/>
    </location>
    <ligand>
        <name>substrate</name>
    </ligand>
</feature>
<name>A0A0G0L240_9BACT</name>
<reference evidence="3 4" key="1">
    <citation type="journal article" date="2015" name="Nature">
        <title>rRNA introns, odd ribosomes, and small enigmatic genomes across a large radiation of phyla.</title>
        <authorList>
            <person name="Brown C.T."/>
            <person name="Hug L.A."/>
            <person name="Thomas B.C."/>
            <person name="Sharon I."/>
            <person name="Castelle C.J."/>
            <person name="Singh A."/>
            <person name="Wilkins M.J."/>
            <person name="Williams K.H."/>
            <person name="Banfield J.F."/>
        </authorList>
    </citation>
    <scope>NUCLEOTIDE SEQUENCE [LARGE SCALE GENOMIC DNA]</scope>
</reference>
<dbReference type="InterPro" id="IPR013078">
    <property type="entry name" value="His_Pase_superF_clade-1"/>
</dbReference>
<evidence type="ECO:0000313" key="3">
    <source>
        <dbReference type="EMBL" id="KKQ85052.1"/>
    </source>
</evidence>
<dbReference type="Pfam" id="PF00300">
    <property type="entry name" value="His_Phos_1"/>
    <property type="match status" value="1"/>
</dbReference>
<dbReference type="PIRSF" id="PIRSF000709">
    <property type="entry name" value="6PFK_2-Ptase"/>
    <property type="match status" value="1"/>
</dbReference>
<feature type="active site" description="Proton donor/acceptor" evidence="1">
    <location>
        <position position="81"/>
    </location>
</feature>
<comment type="caution">
    <text evidence="3">The sequence shown here is derived from an EMBL/GenBank/DDBJ whole genome shotgun (WGS) entry which is preliminary data.</text>
</comment>
<feature type="active site" description="Tele-phosphohistidine intermediate" evidence="1">
    <location>
        <position position="8"/>
    </location>
</feature>